<dbReference type="EMBL" id="ACHB01000002">
    <property type="protein sequence ID" value="EEI94305.1"/>
    <property type="molecule type" value="Genomic_DNA"/>
</dbReference>
<gene>
    <name evidence="1" type="ORF">HMPREF0765_0046</name>
</gene>
<dbReference type="AlphaFoldDB" id="C2FRU0"/>
<accession>C2FRU0</accession>
<sequence>MQIPIFRENEPVRIRGFTHNYFNIKPNAMEKQYEHCVQKLDHKIEELTAETENPIVLAHQLIELLLGCMAELKSYVMENGFKNSDEEIYFFKHIKPVFLSKLIYYNAIYKIETKKPYGNGKAIKKYIGNELAKLKRFFDNNLDFYKYYRTNNTYLDEKYFIRGKYDIKLSLDTYYFETDHNFTTSHDYKVAKIIANDLIQVYLEDQLNYSSKKKTSEKSPLNWTASKTALTELIYALYAQGVFDNGNADIKIIAKTFETTFNIDLGDFYHTFMELKARKINRTKFIDSLRDALLKRMDEQQED</sequence>
<reference evidence="1 2" key="1">
    <citation type="submission" date="2009-01" db="EMBL/GenBank/DDBJ databases">
        <authorList>
            <person name="Qin X."/>
            <person name="Bachman B."/>
            <person name="Battles P."/>
            <person name="Bell A."/>
            <person name="Bess C."/>
            <person name="Bickham C."/>
            <person name="Chaboub L."/>
            <person name="Chen D."/>
            <person name="Coyle M."/>
            <person name="Deiros D.R."/>
            <person name="Dinh H."/>
            <person name="Forbes L."/>
            <person name="Fowler G."/>
            <person name="Francisco L."/>
            <person name="Fu Q."/>
            <person name="Gubbala S."/>
            <person name="Hale W."/>
            <person name="Han Y."/>
            <person name="Hemphill L."/>
            <person name="Highlander S.K."/>
            <person name="Hirani K."/>
            <person name="Hogues M."/>
            <person name="Jackson L."/>
            <person name="Jakkamsetti A."/>
            <person name="Javaid M."/>
            <person name="Jiang H."/>
            <person name="Korchina V."/>
            <person name="Kovar C."/>
            <person name="Lara F."/>
            <person name="Lee S."/>
            <person name="Mata R."/>
            <person name="Mathew T."/>
            <person name="Moen C."/>
            <person name="Morales K."/>
            <person name="Munidasa M."/>
            <person name="Nazareth L."/>
            <person name="Ngo R."/>
            <person name="Nguyen L."/>
            <person name="Okwuonu G."/>
            <person name="Ongeri F."/>
            <person name="Patil S."/>
            <person name="Petrosino J."/>
            <person name="Pham C."/>
            <person name="Pham P."/>
            <person name="Pu L.-L."/>
            <person name="Puazo M."/>
            <person name="Raj R."/>
            <person name="Reid J."/>
            <person name="Rouhana J."/>
            <person name="Saada N."/>
            <person name="Shang Y."/>
            <person name="Simmons D."/>
            <person name="Thornton R."/>
            <person name="Warren J."/>
            <person name="Weissenberger G."/>
            <person name="Zhang J."/>
            <person name="Zhang L."/>
            <person name="Zhou C."/>
            <person name="Zhu D."/>
            <person name="Muzny D."/>
            <person name="Worley K."/>
            <person name="Gibbs R."/>
        </authorList>
    </citation>
    <scope>NUCLEOTIDE SEQUENCE [LARGE SCALE GENOMIC DNA]</scope>
    <source>
        <strain evidence="1 2">ATCC 33300</strain>
    </source>
</reference>
<organism evidence="1 2">
    <name type="scientific">Sphingobacterium spiritivorum ATCC 33300</name>
    <dbReference type="NCBI Taxonomy" id="525372"/>
    <lineage>
        <taxon>Bacteria</taxon>
        <taxon>Pseudomonadati</taxon>
        <taxon>Bacteroidota</taxon>
        <taxon>Sphingobacteriia</taxon>
        <taxon>Sphingobacteriales</taxon>
        <taxon>Sphingobacteriaceae</taxon>
        <taxon>Sphingobacterium</taxon>
    </lineage>
</organism>
<dbReference type="InterPro" id="IPR018534">
    <property type="entry name" value="Tet_reg_excision_RteC"/>
</dbReference>
<dbReference type="Pfam" id="PF09357">
    <property type="entry name" value="RteC"/>
    <property type="match status" value="1"/>
</dbReference>
<comment type="caution">
    <text evidence="1">The sequence shown here is derived from an EMBL/GenBank/DDBJ whole genome shotgun (WGS) entry which is preliminary data.</text>
</comment>
<dbReference type="HOGENOM" id="CLU_079317_0_0_10"/>
<proteinExistence type="predicted"/>
<evidence type="ECO:0000313" key="2">
    <source>
        <dbReference type="Proteomes" id="UP000006241"/>
    </source>
</evidence>
<evidence type="ECO:0000313" key="1">
    <source>
        <dbReference type="EMBL" id="EEI94305.1"/>
    </source>
</evidence>
<protein>
    <submittedName>
        <fullName evidence="1">RteC protein</fullName>
    </submittedName>
</protein>
<name>C2FRU0_SPHSI</name>
<dbReference type="Proteomes" id="UP000006241">
    <property type="component" value="Unassembled WGS sequence"/>
</dbReference>